<feature type="signal peptide" evidence="1">
    <location>
        <begin position="1"/>
        <end position="21"/>
    </location>
</feature>
<dbReference type="EMBL" id="CAJOAZ010017392">
    <property type="protein sequence ID" value="CAF4314875.1"/>
    <property type="molecule type" value="Genomic_DNA"/>
</dbReference>
<evidence type="ECO:0000313" key="2">
    <source>
        <dbReference type="EMBL" id="CAF4314875.1"/>
    </source>
</evidence>
<keyword evidence="1" id="KW-0732">Signal</keyword>
<evidence type="ECO:0000313" key="3">
    <source>
        <dbReference type="Proteomes" id="UP000663844"/>
    </source>
</evidence>
<dbReference type="Proteomes" id="UP000663844">
    <property type="component" value="Unassembled WGS sequence"/>
</dbReference>
<proteinExistence type="predicted"/>
<gene>
    <name evidence="2" type="ORF">OXD698_LOCUS46843</name>
</gene>
<feature type="chain" id="PRO_5032734404" description="Reelin domain-containing protein" evidence="1">
    <location>
        <begin position="22"/>
        <end position="113"/>
    </location>
</feature>
<evidence type="ECO:0008006" key="4">
    <source>
        <dbReference type="Google" id="ProtNLM"/>
    </source>
</evidence>
<name>A0A820IUH4_9BILA</name>
<protein>
    <recommendedName>
        <fullName evidence="4">Reelin domain-containing protein</fullName>
    </recommendedName>
</protein>
<evidence type="ECO:0000256" key="1">
    <source>
        <dbReference type="SAM" id="SignalP"/>
    </source>
</evidence>
<accession>A0A820IUH4</accession>
<organism evidence="2 3">
    <name type="scientific">Adineta steineri</name>
    <dbReference type="NCBI Taxonomy" id="433720"/>
    <lineage>
        <taxon>Eukaryota</taxon>
        <taxon>Metazoa</taxon>
        <taxon>Spiralia</taxon>
        <taxon>Gnathifera</taxon>
        <taxon>Rotifera</taxon>
        <taxon>Eurotatoria</taxon>
        <taxon>Bdelloidea</taxon>
        <taxon>Adinetida</taxon>
        <taxon>Adinetidae</taxon>
        <taxon>Adineta</taxon>
    </lineage>
</organism>
<sequence>MLFYRKMCVIFLLAFFVAVTARDHHSNVNWAFRNRHSIRGEPYPCDRDIGISTSSNSIPTLTITQLNVSTTAYVSMEQIEVTWTPISNSCHDDFIGIYFVETSILTGMYAIFA</sequence>
<comment type="caution">
    <text evidence="2">The sequence shown here is derived from an EMBL/GenBank/DDBJ whole genome shotgun (WGS) entry which is preliminary data.</text>
</comment>
<dbReference type="AlphaFoldDB" id="A0A820IUH4"/>
<reference evidence="2" key="1">
    <citation type="submission" date="2021-02" db="EMBL/GenBank/DDBJ databases">
        <authorList>
            <person name="Nowell W R."/>
        </authorList>
    </citation>
    <scope>NUCLEOTIDE SEQUENCE</scope>
</reference>